<sequence>MGIQQTGEAITPSGFWQTLGARPVSATLVTTRGANGPSGFLGLSFAHVSAIPPTVLVSVGYSTGALADLLASKIFAVSALPAGESALARGFGGELPPEERFNHGSWAPFVTGAPVLADAVAVFDCTVTRTVEEEGAVILIGRVVGLRADGGAATIAHQGGYVDVT</sequence>
<dbReference type="PANTHER" id="PTHR30466">
    <property type="entry name" value="FLAVIN REDUCTASE"/>
    <property type="match status" value="1"/>
</dbReference>
<dbReference type="InterPro" id="IPR002563">
    <property type="entry name" value="Flavin_Rdtase-like_dom"/>
</dbReference>
<dbReference type="Gene3D" id="2.30.110.10">
    <property type="entry name" value="Electron Transport, Fmn-binding Protein, Chain A"/>
    <property type="match status" value="1"/>
</dbReference>
<dbReference type="Pfam" id="PF01613">
    <property type="entry name" value="Flavin_Reduct"/>
    <property type="match status" value="1"/>
</dbReference>
<dbReference type="SMART" id="SM00903">
    <property type="entry name" value="Flavin_Reduct"/>
    <property type="match status" value="1"/>
</dbReference>
<name>A0A8B2NVR9_9HYPH</name>
<dbReference type="EMBL" id="QHHQ01000002">
    <property type="protein sequence ID" value="RAI02418.1"/>
    <property type="molecule type" value="Genomic_DNA"/>
</dbReference>
<dbReference type="AlphaFoldDB" id="A0A8B2NVR9"/>
<protein>
    <submittedName>
        <fullName evidence="4">Flavin reductase</fullName>
    </submittedName>
</protein>
<evidence type="ECO:0000256" key="2">
    <source>
        <dbReference type="ARBA" id="ARBA00023002"/>
    </source>
</evidence>
<dbReference type="GO" id="GO:0010181">
    <property type="term" value="F:FMN binding"/>
    <property type="evidence" value="ECO:0007669"/>
    <property type="project" value="InterPro"/>
</dbReference>
<gene>
    <name evidence="4" type="ORF">DLJ53_13770</name>
</gene>
<evidence type="ECO:0000313" key="4">
    <source>
        <dbReference type="EMBL" id="RAI02418.1"/>
    </source>
</evidence>
<dbReference type="RefSeq" id="WP_111346017.1">
    <property type="nucleotide sequence ID" value="NZ_JAIWKD010000002.1"/>
</dbReference>
<comment type="similarity">
    <text evidence="1">Belongs to the non-flavoprotein flavin reductase family.</text>
</comment>
<dbReference type="PANTHER" id="PTHR30466:SF11">
    <property type="entry name" value="FLAVIN-DEPENDENT MONOOXYGENASE, REDUCTASE SUBUNIT HSAB"/>
    <property type="match status" value="1"/>
</dbReference>
<keyword evidence="5" id="KW-1185">Reference proteome</keyword>
<evidence type="ECO:0000259" key="3">
    <source>
        <dbReference type="SMART" id="SM00903"/>
    </source>
</evidence>
<organism evidence="4 5">
    <name type="scientific">Acuticoccus sediminis</name>
    <dbReference type="NCBI Taxonomy" id="2184697"/>
    <lineage>
        <taxon>Bacteria</taxon>
        <taxon>Pseudomonadati</taxon>
        <taxon>Pseudomonadota</taxon>
        <taxon>Alphaproteobacteria</taxon>
        <taxon>Hyphomicrobiales</taxon>
        <taxon>Amorphaceae</taxon>
        <taxon>Acuticoccus</taxon>
    </lineage>
</organism>
<dbReference type="InterPro" id="IPR012349">
    <property type="entry name" value="Split_barrel_FMN-bd"/>
</dbReference>
<feature type="domain" description="Flavin reductase like" evidence="3">
    <location>
        <begin position="19"/>
        <end position="163"/>
    </location>
</feature>
<comment type="caution">
    <text evidence="4">The sequence shown here is derived from an EMBL/GenBank/DDBJ whole genome shotgun (WGS) entry which is preliminary data.</text>
</comment>
<dbReference type="InterPro" id="IPR050268">
    <property type="entry name" value="NADH-dep_flavin_reductase"/>
</dbReference>
<keyword evidence="2" id="KW-0560">Oxidoreductase</keyword>
<dbReference type="OrthoDB" id="9789254at2"/>
<dbReference type="Proteomes" id="UP000249590">
    <property type="component" value="Unassembled WGS sequence"/>
</dbReference>
<dbReference type="SUPFAM" id="SSF50475">
    <property type="entry name" value="FMN-binding split barrel"/>
    <property type="match status" value="1"/>
</dbReference>
<reference evidence="4 5" key="1">
    <citation type="submission" date="2018-05" db="EMBL/GenBank/DDBJ databases">
        <title>Acuticoccus sediminis sp. nov., isolated from deep-sea sediment of Indian Ocean.</title>
        <authorList>
            <person name="Liu X."/>
            <person name="Lai Q."/>
            <person name="Du Y."/>
            <person name="Sun F."/>
            <person name="Zhang X."/>
            <person name="Wang S."/>
            <person name="Shao Z."/>
        </authorList>
    </citation>
    <scope>NUCLEOTIDE SEQUENCE [LARGE SCALE GENOMIC DNA]</scope>
    <source>
        <strain evidence="4 5">PTG4-2</strain>
    </source>
</reference>
<dbReference type="GO" id="GO:0042602">
    <property type="term" value="F:riboflavin reductase (NADPH) activity"/>
    <property type="evidence" value="ECO:0007669"/>
    <property type="project" value="TreeGrafter"/>
</dbReference>
<evidence type="ECO:0000313" key="5">
    <source>
        <dbReference type="Proteomes" id="UP000249590"/>
    </source>
</evidence>
<accession>A0A8B2NVR9</accession>
<proteinExistence type="inferred from homology"/>
<evidence type="ECO:0000256" key="1">
    <source>
        <dbReference type="ARBA" id="ARBA00008898"/>
    </source>
</evidence>